<accession>A0A1T5G4M5</accession>
<dbReference type="InterPro" id="IPR009057">
    <property type="entry name" value="Homeodomain-like_sf"/>
</dbReference>
<dbReference type="OrthoDB" id="2375382at2"/>
<dbReference type="EMBL" id="FUYP01000057">
    <property type="protein sequence ID" value="SKC03378.1"/>
    <property type="molecule type" value="Genomic_DNA"/>
</dbReference>
<dbReference type="AlphaFoldDB" id="A0A1T5G4M5"/>
<reference evidence="2" key="1">
    <citation type="submission" date="2017-02" db="EMBL/GenBank/DDBJ databases">
        <authorList>
            <person name="Varghese N."/>
            <person name="Submissions S."/>
        </authorList>
    </citation>
    <scope>NUCLEOTIDE SEQUENCE [LARGE SCALE GENOMIC DNA]</scope>
    <source>
        <strain evidence="2">R11H</strain>
    </source>
</reference>
<gene>
    <name evidence="1" type="ORF">SAMN06295937_10578</name>
</gene>
<name>A0A1T5G4M5_9SPHN</name>
<dbReference type="SUPFAM" id="SSF46689">
    <property type="entry name" value="Homeodomain-like"/>
    <property type="match status" value="1"/>
</dbReference>
<dbReference type="Pfam" id="PF13565">
    <property type="entry name" value="HTH_32"/>
    <property type="match status" value="1"/>
</dbReference>
<evidence type="ECO:0000313" key="2">
    <source>
        <dbReference type="Proteomes" id="UP000190044"/>
    </source>
</evidence>
<protein>
    <submittedName>
        <fullName evidence="1">Transposase</fullName>
    </submittedName>
</protein>
<evidence type="ECO:0000313" key="1">
    <source>
        <dbReference type="EMBL" id="SKC03378.1"/>
    </source>
</evidence>
<keyword evidence="2" id="KW-1185">Reference proteome</keyword>
<sequence length="177" mass="19747">MEPVPLRELTADESAAVEKLAHSRTETVRRVERARVIWAVHQGEPLLALAARLGVSAETVRRQVLRFNAEGLASFNDRPRSGRPPTYTADEVATVIATALTNPKSLELPFASWTLDRLAAYLHAHKGIAMKRSHIDEILAAEGLRWRRHETWFGARVDSEFAEKRSHAGGRQPVLVS</sequence>
<dbReference type="RefSeq" id="WP_079640233.1">
    <property type="nucleotide sequence ID" value="NZ_FUYP01000057.1"/>
</dbReference>
<dbReference type="Proteomes" id="UP000190044">
    <property type="component" value="Unassembled WGS sequence"/>
</dbReference>
<proteinExistence type="predicted"/>
<organism evidence="1 2">
    <name type="scientific">Sphingopyxis flava</name>
    <dbReference type="NCBI Taxonomy" id="1507287"/>
    <lineage>
        <taxon>Bacteria</taxon>
        <taxon>Pseudomonadati</taxon>
        <taxon>Pseudomonadota</taxon>
        <taxon>Alphaproteobacteria</taxon>
        <taxon>Sphingomonadales</taxon>
        <taxon>Sphingomonadaceae</taxon>
        <taxon>Sphingopyxis</taxon>
    </lineage>
</organism>